<gene>
    <name evidence="3" type="ORF">CWO85_03280</name>
</gene>
<keyword evidence="2" id="KW-0812">Transmembrane</keyword>
<keyword evidence="4" id="KW-1185">Reference proteome</keyword>
<sequence>MWLLTPLLSVFTFMKDWFHGFTVVEILDRRLDFIATNILVTSFLTGFKPLIVFITNLFLYPIMFVIGFFKPEIKKNYYKKKFYKLLMKQNKLESQNQKLKTKKEKFAGKISKLEKKMGIVKNNLIEESEDREEDDE</sequence>
<dbReference type="AlphaFoldDB" id="A0A660HNN9"/>
<organism evidence="3 4">
    <name type="scientific">Ziziphus jujuba witches'-broom phytoplasma</name>
    <dbReference type="NCBI Taxonomy" id="135727"/>
    <lineage>
        <taxon>Bacteria</taxon>
        <taxon>Bacillati</taxon>
        <taxon>Mycoplasmatota</taxon>
        <taxon>Mollicutes</taxon>
        <taxon>Acholeplasmatales</taxon>
        <taxon>Acholeplasmataceae</taxon>
        <taxon>Candidatus Phytoplasma</taxon>
        <taxon>16SrV (Elm yellows group)</taxon>
    </lineage>
</organism>
<dbReference type="KEGG" id="pzi:CWO85_03280"/>
<evidence type="ECO:0000313" key="3">
    <source>
        <dbReference type="EMBL" id="AYJ01499.1"/>
    </source>
</evidence>
<dbReference type="OrthoDB" id="386162at2"/>
<evidence type="ECO:0000256" key="2">
    <source>
        <dbReference type="SAM" id="Phobius"/>
    </source>
</evidence>
<evidence type="ECO:0000313" key="4">
    <source>
        <dbReference type="Proteomes" id="UP000272462"/>
    </source>
</evidence>
<feature type="coiled-coil region" evidence="1">
    <location>
        <begin position="85"/>
        <end position="116"/>
    </location>
</feature>
<keyword evidence="2" id="KW-0472">Membrane</keyword>
<dbReference type="RefSeq" id="WP_121464196.1">
    <property type="nucleotide sequence ID" value="NZ_CP025121.1"/>
</dbReference>
<dbReference type="EMBL" id="CP025121">
    <property type="protein sequence ID" value="AYJ01499.1"/>
    <property type="molecule type" value="Genomic_DNA"/>
</dbReference>
<name>A0A660HNN9_ZIZJU</name>
<feature type="transmembrane region" description="Helical" evidence="2">
    <location>
        <begin position="50"/>
        <end position="69"/>
    </location>
</feature>
<keyword evidence="1" id="KW-0175">Coiled coil</keyword>
<evidence type="ECO:0000256" key="1">
    <source>
        <dbReference type="SAM" id="Coils"/>
    </source>
</evidence>
<accession>A0A660HNN9</accession>
<protein>
    <submittedName>
        <fullName evidence="3">Uncharacterized protein</fullName>
    </submittedName>
</protein>
<proteinExistence type="predicted"/>
<keyword evidence="2" id="KW-1133">Transmembrane helix</keyword>
<reference evidence="3 4" key="1">
    <citation type="journal article" date="2018" name="BMC Genomics">
        <title>Comparative genome analysis of jujube witches'-broom Phytoplasma, an obligate pathogen that causes jujube witches'-broom disease.</title>
        <authorList>
            <person name="Wang J."/>
            <person name="Song L."/>
            <person name="Jiao Q."/>
            <person name="Yang S."/>
            <person name="Gao R."/>
            <person name="Lu X."/>
            <person name="Zhou G."/>
        </authorList>
    </citation>
    <scope>NUCLEOTIDE SEQUENCE [LARGE SCALE GENOMIC DNA]</scope>
    <source>
        <strain evidence="3">Jwb-nky</strain>
    </source>
</reference>
<dbReference type="Proteomes" id="UP000272462">
    <property type="component" value="Chromosome"/>
</dbReference>